<evidence type="ECO:0000313" key="9">
    <source>
        <dbReference type="EMBL" id="MBB6142949.1"/>
    </source>
</evidence>
<dbReference type="InterPro" id="IPR036286">
    <property type="entry name" value="LexA/Signal_pep-like_sf"/>
</dbReference>
<dbReference type="PANTHER" id="PTHR43390">
    <property type="entry name" value="SIGNAL PEPTIDASE I"/>
    <property type="match status" value="1"/>
</dbReference>
<accession>A0A841JT73</accession>
<keyword evidence="7" id="KW-1133">Transmembrane helix</keyword>
<dbReference type="InterPro" id="IPR019758">
    <property type="entry name" value="Pept_S26A_signal_pept_1_CS"/>
</dbReference>
<dbReference type="Gene3D" id="2.10.109.10">
    <property type="entry name" value="Umud Fragment, subunit A"/>
    <property type="match status" value="1"/>
</dbReference>
<evidence type="ECO:0000256" key="2">
    <source>
        <dbReference type="ARBA" id="ARBA00009370"/>
    </source>
</evidence>
<dbReference type="Pfam" id="PF10502">
    <property type="entry name" value="Peptidase_S26"/>
    <property type="match status" value="1"/>
</dbReference>
<dbReference type="PRINTS" id="PR00727">
    <property type="entry name" value="LEADERPTASE"/>
</dbReference>
<dbReference type="GO" id="GO:0016020">
    <property type="term" value="C:membrane"/>
    <property type="evidence" value="ECO:0007669"/>
    <property type="project" value="UniProtKB-SubCell"/>
</dbReference>
<reference evidence="9 10" key="1">
    <citation type="submission" date="2020-08" db="EMBL/GenBank/DDBJ databases">
        <title>Genomic Encyclopedia of Type Strains, Phase IV (KMG-IV): sequencing the most valuable type-strain genomes for metagenomic binning, comparative biology and taxonomic classification.</title>
        <authorList>
            <person name="Goeker M."/>
        </authorList>
    </citation>
    <scope>NUCLEOTIDE SEQUENCE [LARGE SCALE GENOMIC DNA]</scope>
    <source>
        <strain evidence="9 10">DSM 103733</strain>
    </source>
</reference>
<dbReference type="Proteomes" id="UP000538666">
    <property type="component" value="Unassembled WGS sequence"/>
</dbReference>
<keyword evidence="10" id="KW-1185">Reference proteome</keyword>
<dbReference type="GO" id="GO:0009003">
    <property type="term" value="F:signal peptidase activity"/>
    <property type="evidence" value="ECO:0007669"/>
    <property type="project" value="UniProtKB-EC"/>
</dbReference>
<evidence type="ECO:0000256" key="7">
    <source>
        <dbReference type="RuleBase" id="RU362042"/>
    </source>
</evidence>
<comment type="subcellular location">
    <subcellularLocation>
        <location evidence="7">Membrane</location>
        <topology evidence="7">Single-pass type II membrane protein</topology>
    </subcellularLocation>
</comment>
<comment type="catalytic activity">
    <reaction evidence="1 7">
        <text>Cleavage of hydrophobic, N-terminal signal or leader sequences from secreted and periplasmic proteins.</text>
        <dbReference type="EC" id="3.4.21.89"/>
    </reaction>
</comment>
<comment type="similarity">
    <text evidence="2 7">Belongs to the peptidase S26 family.</text>
</comment>
<organism evidence="9 10">
    <name type="scientific">Silvibacterium bohemicum</name>
    <dbReference type="NCBI Taxonomy" id="1577686"/>
    <lineage>
        <taxon>Bacteria</taxon>
        <taxon>Pseudomonadati</taxon>
        <taxon>Acidobacteriota</taxon>
        <taxon>Terriglobia</taxon>
        <taxon>Terriglobales</taxon>
        <taxon>Acidobacteriaceae</taxon>
        <taxon>Silvibacterium</taxon>
    </lineage>
</organism>
<dbReference type="EC" id="3.4.21.89" evidence="3 7"/>
<feature type="active site" evidence="6">
    <location>
        <position position="107"/>
    </location>
</feature>
<evidence type="ECO:0000256" key="3">
    <source>
        <dbReference type="ARBA" id="ARBA00013208"/>
    </source>
</evidence>
<dbReference type="PANTHER" id="PTHR43390:SF1">
    <property type="entry name" value="CHLOROPLAST PROCESSING PEPTIDASE"/>
    <property type="match status" value="1"/>
</dbReference>
<feature type="active site" evidence="6">
    <location>
        <position position="54"/>
    </location>
</feature>
<dbReference type="NCBIfam" id="TIGR02227">
    <property type="entry name" value="sigpep_I_bact"/>
    <property type="match status" value="1"/>
</dbReference>
<evidence type="ECO:0000259" key="8">
    <source>
        <dbReference type="Pfam" id="PF10502"/>
    </source>
</evidence>
<dbReference type="PROSITE" id="PS00760">
    <property type="entry name" value="SPASE_I_2"/>
    <property type="match status" value="1"/>
</dbReference>
<name>A0A841JT73_9BACT</name>
<dbReference type="CDD" id="cd06530">
    <property type="entry name" value="S26_SPase_I"/>
    <property type="match status" value="1"/>
</dbReference>
<sequence>MEESAPVLPSSGPEAAHIVFPSPLETVRSLLSIIVIALFALTFILQPFRIPSESMERTLLVGDFLLVNKMIYGKPGWLSHLLPYRKVQRGDIIVFHFPLDPADHVVKRVVGIPGDRIRLKNGVVYRNGDPVTEPYAIYESADEDAFRDQFPAGGYTNPGIDPHWWQAMRGDVQNGELIVPANSYFVLGDNRNHSRDSRYWGFVPRANIVGRPFVIYFSLRQPSATDLPEMPQVRAAGSSDDKLGHGNAVAGKVADFARWDRMLRIVR</sequence>
<evidence type="ECO:0000256" key="4">
    <source>
        <dbReference type="ARBA" id="ARBA00019232"/>
    </source>
</evidence>
<protein>
    <recommendedName>
        <fullName evidence="4 7">Signal peptidase I</fullName>
        <ecNumber evidence="3 7">3.4.21.89</ecNumber>
    </recommendedName>
</protein>
<dbReference type="InterPro" id="IPR000223">
    <property type="entry name" value="Pept_S26A_signal_pept_1"/>
</dbReference>
<evidence type="ECO:0000256" key="1">
    <source>
        <dbReference type="ARBA" id="ARBA00000677"/>
    </source>
</evidence>
<evidence type="ECO:0000256" key="5">
    <source>
        <dbReference type="ARBA" id="ARBA00022801"/>
    </source>
</evidence>
<dbReference type="GO" id="GO:0004252">
    <property type="term" value="F:serine-type endopeptidase activity"/>
    <property type="evidence" value="ECO:0007669"/>
    <property type="project" value="InterPro"/>
</dbReference>
<keyword evidence="7" id="KW-0812">Transmembrane</keyword>
<dbReference type="AlphaFoldDB" id="A0A841JT73"/>
<proteinExistence type="inferred from homology"/>
<comment type="caution">
    <text evidence="9">The sequence shown here is derived from an EMBL/GenBank/DDBJ whole genome shotgun (WGS) entry which is preliminary data.</text>
</comment>
<keyword evidence="5 7" id="KW-0378">Hydrolase</keyword>
<keyword evidence="7" id="KW-0472">Membrane</keyword>
<evidence type="ECO:0000313" key="10">
    <source>
        <dbReference type="Proteomes" id="UP000538666"/>
    </source>
</evidence>
<evidence type="ECO:0000256" key="6">
    <source>
        <dbReference type="PIRSR" id="PIRSR600223-1"/>
    </source>
</evidence>
<dbReference type="EMBL" id="JACHEK010000002">
    <property type="protein sequence ID" value="MBB6142949.1"/>
    <property type="molecule type" value="Genomic_DNA"/>
</dbReference>
<dbReference type="GO" id="GO:0006465">
    <property type="term" value="P:signal peptide processing"/>
    <property type="evidence" value="ECO:0007669"/>
    <property type="project" value="InterPro"/>
</dbReference>
<gene>
    <name evidence="9" type="ORF">HNQ77_000893</name>
</gene>
<dbReference type="PROSITE" id="PS00761">
    <property type="entry name" value="SPASE_I_3"/>
    <property type="match status" value="1"/>
</dbReference>
<dbReference type="SUPFAM" id="SSF51306">
    <property type="entry name" value="LexA/Signal peptidase"/>
    <property type="match status" value="1"/>
</dbReference>
<feature type="transmembrane region" description="Helical" evidence="7">
    <location>
        <begin position="30"/>
        <end position="48"/>
    </location>
</feature>
<feature type="domain" description="Peptidase S26" evidence="8">
    <location>
        <begin position="25"/>
        <end position="216"/>
    </location>
</feature>
<dbReference type="InterPro" id="IPR019533">
    <property type="entry name" value="Peptidase_S26"/>
</dbReference>
<dbReference type="InterPro" id="IPR019757">
    <property type="entry name" value="Pept_S26A_signal_pept_1_Lys-AS"/>
</dbReference>
<keyword evidence="7" id="KW-0645">Protease</keyword>